<evidence type="ECO:0000256" key="1">
    <source>
        <dbReference type="SAM" id="Phobius"/>
    </source>
</evidence>
<feature type="transmembrane region" description="Helical" evidence="1">
    <location>
        <begin position="363"/>
        <end position="383"/>
    </location>
</feature>
<keyword evidence="1" id="KW-1133">Transmembrane helix</keyword>
<dbReference type="AlphaFoldDB" id="A0A0R0B3P0"/>
<gene>
    <name evidence="2" type="ORF">ARC23_01660</name>
</gene>
<feature type="transmembrane region" description="Helical" evidence="1">
    <location>
        <begin position="288"/>
        <end position="309"/>
    </location>
</feature>
<evidence type="ECO:0000313" key="3">
    <source>
        <dbReference type="Proteomes" id="UP000051757"/>
    </source>
</evidence>
<keyword evidence="3" id="KW-1185">Reference proteome</keyword>
<accession>A0A0R0B3P0</accession>
<name>A0A0R0B3P0_9GAMM</name>
<protein>
    <recommendedName>
        <fullName evidence="4">Molecular chaperone DnaJ</fullName>
    </recommendedName>
</protein>
<comment type="caution">
    <text evidence="2">The sequence shown here is derived from an EMBL/GenBank/DDBJ whole genome shotgun (WGS) entry which is preliminary data.</text>
</comment>
<organism evidence="2 3">
    <name type="scientific">Stenotrophomonas beteli</name>
    <dbReference type="NCBI Taxonomy" id="3384461"/>
    <lineage>
        <taxon>Bacteria</taxon>
        <taxon>Pseudomonadati</taxon>
        <taxon>Pseudomonadota</taxon>
        <taxon>Gammaproteobacteria</taxon>
        <taxon>Lysobacterales</taxon>
        <taxon>Lysobacteraceae</taxon>
        <taxon>Stenotrophomonas</taxon>
        <taxon>Stenotrophomonas maltophilia group</taxon>
    </lineage>
</organism>
<evidence type="ECO:0008006" key="4">
    <source>
        <dbReference type="Google" id="ProtNLM"/>
    </source>
</evidence>
<feature type="transmembrane region" description="Helical" evidence="1">
    <location>
        <begin position="419"/>
        <end position="438"/>
    </location>
</feature>
<proteinExistence type="predicted"/>
<dbReference type="Proteomes" id="UP000051757">
    <property type="component" value="Unassembled WGS sequence"/>
</dbReference>
<feature type="transmembrane region" description="Helical" evidence="1">
    <location>
        <begin position="329"/>
        <end position="351"/>
    </location>
</feature>
<dbReference type="OrthoDB" id="5524449at2"/>
<keyword evidence="1" id="KW-0812">Transmembrane</keyword>
<sequence length="461" mass="50987">MSWGLDALALDRDADERAIKRAYAQRLRVTRPEDDLVAFQQLHEAYQAALAWARGRTAEEAPGPGSGPEAPLPPTVLAIEDAGPQVDDQVQSGQRVDVEAIAGRILTEAVQQEPEALQAWLAQQPELWPLQWKAWIGDALLDALFTGTEPVQADNLDVLAELFGWDEIGSSVDPYALDAQRLQMHRHWVVQPGNHHRLAELLQRCGLPSPPAAAREHMAWLSRPWNHWQALLTSLSPQRGRDLNQTLDALGIDDGTSVPAPLQARQIAFWRDIGAMHRLNRERWLQGLLRGVACALIAALLVLSVGVLGQMAIAHSVAGIHPLATYARVALFAALALVLLGALAPAVQTFLHWQVQQEQPHRSALAALLPIPLLAIVAIVLIHGLELRTAGTLLAWPVLGLSVWRWWRRSQLQIQFNGWLLLSVVPFLKLLILGMTYAELPVALAVALWARDAWTQVWRRP</sequence>
<keyword evidence="1" id="KW-0472">Membrane</keyword>
<dbReference type="EMBL" id="LLXV01000055">
    <property type="protein sequence ID" value="KRG48558.1"/>
    <property type="molecule type" value="Genomic_DNA"/>
</dbReference>
<reference evidence="2 3" key="1">
    <citation type="journal article" date="2016" name="Front. Microbiol.">
        <title>Genome Sequence of Type Strains of Genus Stenotrophomonas.</title>
        <authorList>
            <person name="Patil P.P."/>
            <person name="Midha S."/>
            <person name="Kumar S."/>
            <person name="Patil P.B."/>
        </authorList>
    </citation>
    <scope>NUCLEOTIDE SEQUENCE [LARGE SCALE GENOMIC DNA]</scope>
    <source>
        <strain evidence="2 3">LMG 978</strain>
    </source>
</reference>
<evidence type="ECO:0000313" key="2">
    <source>
        <dbReference type="EMBL" id="KRG48558.1"/>
    </source>
</evidence>